<gene>
    <name evidence="9" type="ORF">ONB1V03_LOCUS270</name>
</gene>
<dbReference type="SUPFAM" id="SSF50692">
    <property type="entry name" value="ADC-like"/>
    <property type="match status" value="1"/>
</dbReference>
<evidence type="ECO:0000256" key="4">
    <source>
        <dbReference type="ARBA" id="ARBA00022813"/>
    </source>
</evidence>
<evidence type="ECO:0000313" key="10">
    <source>
        <dbReference type="Proteomes" id="UP000728032"/>
    </source>
</evidence>
<keyword evidence="6" id="KW-0456">Lyase</keyword>
<dbReference type="PANTHER" id="PTHR21012">
    <property type="entry name" value="ASPARTATE 1-DECARBOXYLASE"/>
    <property type="match status" value="1"/>
</dbReference>
<dbReference type="EMBL" id="OC914835">
    <property type="protein sequence ID" value="CAD7636566.1"/>
    <property type="molecule type" value="Genomic_DNA"/>
</dbReference>
<keyword evidence="4" id="KW-0068">Autocatalytic cleavage</keyword>
<evidence type="ECO:0000256" key="1">
    <source>
        <dbReference type="ARBA" id="ARBA00022490"/>
    </source>
</evidence>
<dbReference type="OrthoDB" id="5579277at2759"/>
<evidence type="ECO:0000256" key="5">
    <source>
        <dbReference type="ARBA" id="ARBA00023145"/>
    </source>
</evidence>
<accession>A0A7R9LA66</accession>
<evidence type="ECO:0000256" key="7">
    <source>
        <dbReference type="ARBA" id="ARBA00023270"/>
    </source>
</evidence>
<reference evidence="9" key="1">
    <citation type="submission" date="2020-11" db="EMBL/GenBank/DDBJ databases">
        <authorList>
            <person name="Tran Van P."/>
        </authorList>
    </citation>
    <scope>NUCLEOTIDE SEQUENCE</scope>
</reference>
<evidence type="ECO:0000313" key="9">
    <source>
        <dbReference type="EMBL" id="CAD7636566.1"/>
    </source>
</evidence>
<evidence type="ECO:0000256" key="8">
    <source>
        <dbReference type="ARBA" id="ARBA00023317"/>
    </source>
</evidence>
<dbReference type="InterPro" id="IPR003190">
    <property type="entry name" value="Asp_decarbox"/>
</dbReference>
<dbReference type="PIRSF" id="PIRSF006246">
    <property type="entry name" value="Asp_decarbox"/>
    <property type="match status" value="1"/>
</dbReference>
<name>A0A7R9LA66_9ACAR</name>
<dbReference type="GO" id="GO:0004068">
    <property type="term" value="F:aspartate 1-decarboxylase activity"/>
    <property type="evidence" value="ECO:0007669"/>
    <property type="project" value="InterPro"/>
</dbReference>
<dbReference type="EMBL" id="CAJPVJ010000010">
    <property type="protein sequence ID" value="CAG2157715.1"/>
    <property type="molecule type" value="Genomic_DNA"/>
</dbReference>
<dbReference type="InterPro" id="IPR009010">
    <property type="entry name" value="Asp_de-COase-like_dom_sf"/>
</dbReference>
<keyword evidence="3" id="KW-0210">Decarboxylase</keyword>
<evidence type="ECO:0000256" key="6">
    <source>
        <dbReference type="ARBA" id="ARBA00023239"/>
    </source>
</evidence>
<dbReference type="Proteomes" id="UP000728032">
    <property type="component" value="Unassembled WGS sequence"/>
</dbReference>
<keyword evidence="8" id="KW-0670">Pyruvate</keyword>
<keyword evidence="7" id="KW-0704">Schiff base</keyword>
<dbReference type="HAMAP" id="MF_00446">
    <property type="entry name" value="PanD"/>
    <property type="match status" value="1"/>
</dbReference>
<dbReference type="CDD" id="cd06919">
    <property type="entry name" value="Asp_decarbox"/>
    <property type="match status" value="1"/>
</dbReference>
<feature type="non-terminal residue" evidence="9">
    <location>
        <position position="134"/>
    </location>
</feature>
<organism evidence="9">
    <name type="scientific">Oppiella nova</name>
    <dbReference type="NCBI Taxonomy" id="334625"/>
    <lineage>
        <taxon>Eukaryota</taxon>
        <taxon>Metazoa</taxon>
        <taxon>Ecdysozoa</taxon>
        <taxon>Arthropoda</taxon>
        <taxon>Chelicerata</taxon>
        <taxon>Arachnida</taxon>
        <taxon>Acari</taxon>
        <taxon>Acariformes</taxon>
        <taxon>Sarcoptiformes</taxon>
        <taxon>Oribatida</taxon>
        <taxon>Brachypylina</taxon>
        <taxon>Oppioidea</taxon>
        <taxon>Oppiidae</taxon>
        <taxon>Oppiella</taxon>
    </lineage>
</organism>
<protein>
    <recommendedName>
        <fullName evidence="11">Aspartate 1-decarboxylase</fullName>
    </recommendedName>
</protein>
<keyword evidence="1" id="KW-0963">Cytoplasm</keyword>
<proteinExistence type="inferred from homology"/>
<dbReference type="PANTHER" id="PTHR21012:SF0">
    <property type="entry name" value="ASPARTATE 1-DECARBOXYLASE"/>
    <property type="match status" value="1"/>
</dbReference>
<evidence type="ECO:0000256" key="3">
    <source>
        <dbReference type="ARBA" id="ARBA00022793"/>
    </source>
</evidence>
<keyword evidence="5" id="KW-0865">Zymogen</keyword>
<evidence type="ECO:0000256" key="2">
    <source>
        <dbReference type="ARBA" id="ARBA00022655"/>
    </source>
</evidence>
<dbReference type="GO" id="GO:0005829">
    <property type="term" value="C:cytosol"/>
    <property type="evidence" value="ECO:0007669"/>
    <property type="project" value="TreeGrafter"/>
</dbReference>
<dbReference type="Pfam" id="PF02261">
    <property type="entry name" value="Asp_decarbox"/>
    <property type="match status" value="1"/>
</dbReference>
<keyword evidence="2" id="KW-0566">Pantothenate biosynthesis</keyword>
<dbReference type="GO" id="GO:0015940">
    <property type="term" value="P:pantothenate biosynthetic process"/>
    <property type="evidence" value="ECO:0007669"/>
    <property type="project" value="UniProtKB-KW"/>
</dbReference>
<dbReference type="Gene3D" id="2.40.40.20">
    <property type="match status" value="1"/>
</dbReference>
<evidence type="ECO:0008006" key="11">
    <source>
        <dbReference type="Google" id="ProtNLM"/>
    </source>
</evidence>
<sequence>MLSRLLKAKIHRCVVTQAELHYEGSCAIDGILLDLAGIREYEEIHMWNVTNGKRFTTYAIRGEEGSGIISVNGGAALQADVGDLMIIATFGDFTNAEADAHKPRLVYANPDNTQTVSLFKLHNCTQMIQDPQCC</sequence>
<dbReference type="GO" id="GO:0006523">
    <property type="term" value="P:alanine biosynthetic process"/>
    <property type="evidence" value="ECO:0007669"/>
    <property type="project" value="InterPro"/>
</dbReference>
<dbReference type="NCBIfam" id="TIGR00223">
    <property type="entry name" value="panD"/>
    <property type="match status" value="1"/>
</dbReference>
<keyword evidence="10" id="KW-1185">Reference proteome</keyword>
<dbReference type="AlphaFoldDB" id="A0A7R9LA66"/>